<protein>
    <submittedName>
        <fullName evidence="1">Uncharacterized protein</fullName>
    </submittedName>
</protein>
<reference evidence="1" key="1">
    <citation type="journal article" date="2014" name="Front. Microbiol.">
        <title>High frequency of phylogenetically diverse reductive dehalogenase-homologous genes in deep subseafloor sedimentary metagenomes.</title>
        <authorList>
            <person name="Kawai M."/>
            <person name="Futagami T."/>
            <person name="Toyoda A."/>
            <person name="Takaki Y."/>
            <person name="Nishi S."/>
            <person name="Hori S."/>
            <person name="Arai W."/>
            <person name="Tsubouchi T."/>
            <person name="Morono Y."/>
            <person name="Uchiyama I."/>
            <person name="Ito T."/>
            <person name="Fujiyama A."/>
            <person name="Inagaki F."/>
            <person name="Takami H."/>
        </authorList>
    </citation>
    <scope>NUCLEOTIDE SEQUENCE</scope>
    <source>
        <strain evidence="1">Expedition CK06-06</strain>
    </source>
</reference>
<name>X0XCC8_9ZZZZ</name>
<organism evidence="1">
    <name type="scientific">marine sediment metagenome</name>
    <dbReference type="NCBI Taxonomy" id="412755"/>
    <lineage>
        <taxon>unclassified sequences</taxon>
        <taxon>metagenomes</taxon>
        <taxon>ecological metagenomes</taxon>
    </lineage>
</organism>
<feature type="non-terminal residue" evidence="1">
    <location>
        <position position="149"/>
    </location>
</feature>
<accession>X0XCC8</accession>
<gene>
    <name evidence="1" type="ORF">S01H1_70378</name>
</gene>
<dbReference type="AlphaFoldDB" id="X0XCC8"/>
<sequence>MGVHFGLDMRSEAMALDIGRAKDMRLTWATLCHQGQEQLLRCARMIWDAGIMPVCRQNTPINRRHPFGEDARVLIDNGIPAYIQIFNEPSDHREWENERPRDYLEKWAWLWAEKAEDVYRSGGYPGLQCLLPQEVEAAIDALGADSEVW</sequence>
<proteinExistence type="predicted"/>
<dbReference type="EMBL" id="BARS01046797">
    <property type="protein sequence ID" value="GAG33067.1"/>
    <property type="molecule type" value="Genomic_DNA"/>
</dbReference>
<evidence type="ECO:0000313" key="1">
    <source>
        <dbReference type="EMBL" id="GAG33067.1"/>
    </source>
</evidence>
<comment type="caution">
    <text evidence="1">The sequence shown here is derived from an EMBL/GenBank/DDBJ whole genome shotgun (WGS) entry which is preliminary data.</text>
</comment>